<evidence type="ECO:0000256" key="1">
    <source>
        <dbReference type="SAM" id="MobiDB-lite"/>
    </source>
</evidence>
<feature type="compositionally biased region" description="Low complexity" evidence="1">
    <location>
        <begin position="368"/>
        <end position="382"/>
    </location>
</feature>
<sequence>MKRFLIAALILVGLLVAAVLIVPSVVDWNAYKAQIAERVSAATGREVELRGDIGLSLLPAPALTVRDARLANAPGGSEQDMARLKELDVRVALGPLLSGHIQVQSIRLIDPIFLFETLPDGRFNWDMSGAGRPAGGERSGSGDGLASAVSFDQVTVQNGTIQYRDARTGQSEVIDQVDARIVAGSFTGPFQGQGSFRARGVPLRGEMFVSRLIDGAAVQVRAALSMADTDATLRFAGIVTNPPGSGGSRAQGDLRAEGSDLSRVLALVRNGSAAGEDRKANALLAQSFGIRTAVEASPTAASFTNLEAQLGDTRATGTATLRGGTPARAELTLALNRLDLDAWLDRAGSGGGSPTGQPAARNGNGVKSAPPNAPSGDAPSGGAPSGGAPSGAAGQPGGFVLPDALDAKLDLAVDGITYNGGVIRQGRVEASLTGGTLNIDRVSALLPGGSDIVAAGELAAANGQPNLNLRMEANADNLRALLEWLRVDVRAVPADRLRRASVAAQLQGRPGRLEVNGLDLRVDASRLTGAVAYVDRGRPAFGARLDLDRLNLDAYLPPPGGATAAQAAPAANGTGAPPPARNGNSAANPATNPATTPARLLAGVDANLELSVGQLTVRNTPVQGLRLDATAAGGALSIKEATVQDAAGVKLRLDGQIAGLEPLRGAHLTLNAEAPSLEGVARAVPWPEGAPAPERLGAVKAQARLSGDADRLAVELGVEAVEGSLEAGGTLSNVEKDPSADLKLRVKHPELARLAGLFADNPSVGSYGPMDLYTELAGTRKAFTLGNIQGTVAGVTVKGKAGADLNGSKPRVEADLQTGDLELDRLAALPAAAARPAGAASPATGSSSAAQATSGAPDAATGDFSGLRRFDGRFALTSSALVKGGTRIENPALRATVTNGVLTVERFDGTLMGGQLGATGRLAAPGNQTPTAEATITLSKAKLAEAVGGGLGGGALEIAGGVLDAEANLTTSGAGGDAMLRALAGQGRISARDGLLRGFDLGVLRDRLTRLERPQELLGAVMGGLQGGETRFARLDGSFAIDKGVARTEDTRLTSDLGEAVAAGQVNLPAQTIDMRVRLTVQSDQSLPPLTVRMTGALDKPTRSFEMQEVQEYFARRAAEGLLNKVVPKDLPIPGVGGNAPKPDALLKGLIDGLRR</sequence>
<feature type="compositionally biased region" description="Low complexity" evidence="1">
    <location>
        <begin position="837"/>
        <end position="857"/>
    </location>
</feature>
<dbReference type="InterPro" id="IPR052894">
    <property type="entry name" value="AsmA-related"/>
</dbReference>
<dbReference type="AlphaFoldDB" id="A0A4D8QXA7"/>
<reference evidence="3 4" key="1">
    <citation type="submission" date="2018-09" db="EMBL/GenBank/DDBJ databases">
        <title>Whole genome based analysis of evolution and adaptive divergence in Indian and Brazilian strains of Azospirillum brasilense.</title>
        <authorList>
            <person name="Singh C."/>
            <person name="Tripathi A.K."/>
        </authorList>
    </citation>
    <scope>NUCLEOTIDE SEQUENCE [LARGE SCALE GENOMIC DNA]</scope>
    <source>
        <strain evidence="3 4">MTCC4039</strain>
    </source>
</reference>
<feature type="region of interest" description="Disordered" evidence="1">
    <location>
        <begin position="346"/>
        <end position="395"/>
    </location>
</feature>
<feature type="region of interest" description="Disordered" evidence="1">
    <location>
        <begin position="561"/>
        <end position="595"/>
    </location>
</feature>
<dbReference type="GO" id="GO:0090313">
    <property type="term" value="P:regulation of protein targeting to membrane"/>
    <property type="evidence" value="ECO:0007669"/>
    <property type="project" value="TreeGrafter"/>
</dbReference>
<dbReference type="GO" id="GO:0005886">
    <property type="term" value="C:plasma membrane"/>
    <property type="evidence" value="ECO:0007669"/>
    <property type="project" value="TreeGrafter"/>
</dbReference>
<accession>A0A4D8QXA7</accession>
<dbReference type="Pfam" id="PF05170">
    <property type="entry name" value="AsmA"/>
    <property type="match status" value="2"/>
</dbReference>
<protein>
    <submittedName>
        <fullName evidence="3">AsmA family protein</fullName>
    </submittedName>
</protein>
<evidence type="ECO:0000259" key="2">
    <source>
        <dbReference type="Pfam" id="PF05170"/>
    </source>
</evidence>
<feature type="compositionally biased region" description="Low complexity" evidence="1">
    <location>
        <begin position="561"/>
        <end position="575"/>
    </location>
</feature>
<name>A0A4D8QXA7_AZOBR</name>
<dbReference type="InterPro" id="IPR007844">
    <property type="entry name" value="AsmA"/>
</dbReference>
<dbReference type="PANTHER" id="PTHR30441">
    <property type="entry name" value="DUF748 DOMAIN-CONTAINING PROTEIN"/>
    <property type="match status" value="1"/>
</dbReference>
<feature type="region of interest" description="Disordered" evidence="1">
    <location>
        <begin position="837"/>
        <end position="860"/>
    </location>
</feature>
<evidence type="ECO:0000313" key="3">
    <source>
        <dbReference type="EMBL" id="QCO15895.1"/>
    </source>
</evidence>
<dbReference type="RefSeq" id="WP_137140237.1">
    <property type="nucleotide sequence ID" value="NZ_CP032345.1"/>
</dbReference>
<dbReference type="EMBL" id="CP032345">
    <property type="protein sequence ID" value="QCO15895.1"/>
    <property type="molecule type" value="Genomic_DNA"/>
</dbReference>
<organism evidence="3 4">
    <name type="scientific">Azospirillum brasilense</name>
    <dbReference type="NCBI Taxonomy" id="192"/>
    <lineage>
        <taxon>Bacteria</taxon>
        <taxon>Pseudomonadati</taxon>
        <taxon>Pseudomonadota</taxon>
        <taxon>Alphaproteobacteria</taxon>
        <taxon>Rhodospirillales</taxon>
        <taxon>Azospirillaceae</taxon>
        <taxon>Azospirillum</taxon>
    </lineage>
</organism>
<proteinExistence type="predicted"/>
<dbReference type="PANTHER" id="PTHR30441:SF4">
    <property type="entry name" value="PROTEIN ASMA"/>
    <property type="match status" value="1"/>
</dbReference>
<feature type="compositionally biased region" description="Gly residues" evidence="1">
    <location>
        <begin position="383"/>
        <end position="395"/>
    </location>
</feature>
<evidence type="ECO:0000313" key="4">
    <source>
        <dbReference type="Proteomes" id="UP000298693"/>
    </source>
</evidence>
<feature type="compositionally biased region" description="Low complexity" evidence="1">
    <location>
        <begin position="584"/>
        <end position="595"/>
    </location>
</feature>
<dbReference type="Proteomes" id="UP000298693">
    <property type="component" value="Chromosome"/>
</dbReference>
<feature type="domain" description="AsmA" evidence="2">
    <location>
        <begin position="2"/>
        <end position="171"/>
    </location>
</feature>
<gene>
    <name evidence="3" type="ORF">D3869_12025</name>
</gene>
<feature type="domain" description="AsmA" evidence="2">
    <location>
        <begin position="775"/>
        <end position="1051"/>
    </location>
</feature>